<name>A0A523RR41_UNCAE</name>
<dbReference type="InterPro" id="IPR051043">
    <property type="entry name" value="Sulfatase_Mod_Factor_Kinase"/>
</dbReference>
<dbReference type="InterPro" id="IPR016187">
    <property type="entry name" value="CTDL_fold"/>
</dbReference>
<dbReference type="Pfam" id="PF03781">
    <property type="entry name" value="FGE-sulfatase"/>
    <property type="match status" value="1"/>
</dbReference>
<gene>
    <name evidence="2" type="ORF">E3J84_06405</name>
</gene>
<dbReference type="Proteomes" id="UP000316360">
    <property type="component" value="Unassembled WGS sequence"/>
</dbReference>
<feature type="domain" description="Sulfatase-modifying factor enzyme-like" evidence="1">
    <location>
        <begin position="35"/>
        <end position="286"/>
    </location>
</feature>
<evidence type="ECO:0000313" key="2">
    <source>
        <dbReference type="EMBL" id="TET08263.1"/>
    </source>
</evidence>
<proteinExistence type="predicted"/>
<dbReference type="PANTHER" id="PTHR23150">
    <property type="entry name" value="SULFATASE MODIFYING FACTOR 1, 2"/>
    <property type="match status" value="1"/>
</dbReference>
<organism evidence="2 3">
    <name type="scientific">Aerophobetes bacterium</name>
    <dbReference type="NCBI Taxonomy" id="2030807"/>
    <lineage>
        <taxon>Bacteria</taxon>
        <taxon>Candidatus Aerophobota</taxon>
    </lineage>
</organism>
<dbReference type="PANTHER" id="PTHR23150:SF19">
    <property type="entry name" value="FORMYLGLYCINE-GENERATING ENZYME"/>
    <property type="match status" value="1"/>
</dbReference>
<reference evidence="2 3" key="1">
    <citation type="submission" date="2019-03" db="EMBL/GenBank/DDBJ databases">
        <title>Metabolic potential of uncultured bacteria and archaea associated with petroleum seepage in deep-sea sediments.</title>
        <authorList>
            <person name="Dong X."/>
            <person name="Hubert C."/>
        </authorList>
    </citation>
    <scope>NUCLEOTIDE SEQUENCE [LARGE SCALE GENOMIC DNA]</scope>
    <source>
        <strain evidence="2">E44_bin7</strain>
    </source>
</reference>
<comment type="caution">
    <text evidence="2">The sequence shown here is derived from an EMBL/GenBank/DDBJ whole genome shotgun (WGS) entry which is preliminary data.</text>
</comment>
<dbReference type="EMBL" id="SOKJ01000368">
    <property type="protein sequence ID" value="TET08263.1"/>
    <property type="molecule type" value="Genomic_DNA"/>
</dbReference>
<dbReference type="SUPFAM" id="SSF56436">
    <property type="entry name" value="C-type lectin-like"/>
    <property type="match status" value="1"/>
</dbReference>
<protein>
    <submittedName>
        <fullName evidence="2">Formylglycine-generating enzyme family protein</fullName>
    </submittedName>
</protein>
<dbReference type="InterPro" id="IPR042095">
    <property type="entry name" value="SUMF_sf"/>
</dbReference>
<accession>A0A523RR41</accession>
<dbReference type="InterPro" id="IPR005532">
    <property type="entry name" value="SUMF_dom"/>
</dbReference>
<sequence>MFKKTSYLLVILGFLGLLVSVVLTPKSIMAEGVVESMVYIPAGEFIMGSPSGEGDSGEYPQYKVYLDAFYIDKYEVTNEDYARFLNEKGNQEEEGALWLDIDSWICPIEKREGRYQPKSGYEKHPVVGVTWYGARAYAKWRGCRLPTEAEWEKAAWGGLVGKKYPWGDKGPDGSQCNFADKNLNSSWCDKVADDGYGSTAPVGSYPPNGYGLYDMAGNIYEWVNDWYDENYYQKGRLYNPQGPDTGSYRVIRGGSWFNTAWNLRCAARYYCAPDFAINIFGFRCARSS</sequence>
<dbReference type="AlphaFoldDB" id="A0A523RR41"/>
<dbReference type="GO" id="GO:0120147">
    <property type="term" value="F:formylglycine-generating oxidase activity"/>
    <property type="evidence" value="ECO:0007669"/>
    <property type="project" value="TreeGrafter"/>
</dbReference>
<evidence type="ECO:0000259" key="1">
    <source>
        <dbReference type="Pfam" id="PF03781"/>
    </source>
</evidence>
<dbReference type="Gene3D" id="3.90.1580.10">
    <property type="entry name" value="paralog of FGE (formylglycine-generating enzyme)"/>
    <property type="match status" value="1"/>
</dbReference>
<evidence type="ECO:0000313" key="3">
    <source>
        <dbReference type="Proteomes" id="UP000316360"/>
    </source>
</evidence>